<name>A0A918NVE1_9ACTN</name>
<evidence type="ECO:0000256" key="2">
    <source>
        <dbReference type="ARBA" id="ARBA00022777"/>
    </source>
</evidence>
<dbReference type="InterPro" id="IPR011611">
    <property type="entry name" value="PfkB_dom"/>
</dbReference>
<accession>A0A918NVE1</accession>
<keyword evidence="2 4" id="KW-0418">Kinase</keyword>
<reference evidence="4" key="2">
    <citation type="submission" date="2020-09" db="EMBL/GenBank/DDBJ databases">
        <authorList>
            <person name="Sun Q."/>
            <person name="Ohkuma M."/>
        </authorList>
    </citation>
    <scope>NUCLEOTIDE SEQUENCE</scope>
    <source>
        <strain evidence="4">JCM 4790</strain>
    </source>
</reference>
<organism evidence="4 5">
    <name type="scientific">Streptomyces minutiscleroticus</name>
    <dbReference type="NCBI Taxonomy" id="68238"/>
    <lineage>
        <taxon>Bacteria</taxon>
        <taxon>Bacillati</taxon>
        <taxon>Actinomycetota</taxon>
        <taxon>Actinomycetes</taxon>
        <taxon>Kitasatosporales</taxon>
        <taxon>Streptomycetaceae</taxon>
        <taxon>Streptomyces</taxon>
    </lineage>
</organism>
<evidence type="ECO:0000313" key="5">
    <source>
        <dbReference type="Proteomes" id="UP000619244"/>
    </source>
</evidence>
<evidence type="ECO:0000259" key="3">
    <source>
        <dbReference type="Pfam" id="PF00294"/>
    </source>
</evidence>
<dbReference type="Pfam" id="PF00294">
    <property type="entry name" value="PfkB"/>
    <property type="match status" value="1"/>
</dbReference>
<dbReference type="PROSITE" id="PS00584">
    <property type="entry name" value="PFKB_KINASES_2"/>
    <property type="match status" value="1"/>
</dbReference>
<dbReference type="Gene3D" id="3.40.1190.20">
    <property type="match status" value="1"/>
</dbReference>
<protein>
    <submittedName>
        <fullName evidence="4">Sugar kinase</fullName>
    </submittedName>
</protein>
<proteinExistence type="predicted"/>
<reference evidence="4" key="1">
    <citation type="journal article" date="2014" name="Int. J. Syst. Evol. Microbiol.">
        <title>Complete genome sequence of Corynebacterium casei LMG S-19264T (=DSM 44701T), isolated from a smear-ripened cheese.</title>
        <authorList>
            <consortium name="US DOE Joint Genome Institute (JGI-PGF)"/>
            <person name="Walter F."/>
            <person name="Albersmeier A."/>
            <person name="Kalinowski J."/>
            <person name="Ruckert C."/>
        </authorList>
    </citation>
    <scope>NUCLEOTIDE SEQUENCE</scope>
    <source>
        <strain evidence="4">JCM 4790</strain>
    </source>
</reference>
<dbReference type="PANTHER" id="PTHR10584:SF166">
    <property type="entry name" value="RIBOKINASE"/>
    <property type="match status" value="1"/>
</dbReference>
<dbReference type="PANTHER" id="PTHR10584">
    <property type="entry name" value="SUGAR KINASE"/>
    <property type="match status" value="1"/>
</dbReference>
<dbReference type="InterPro" id="IPR029056">
    <property type="entry name" value="Ribokinase-like"/>
</dbReference>
<dbReference type="Proteomes" id="UP000619244">
    <property type="component" value="Unassembled WGS sequence"/>
</dbReference>
<dbReference type="EMBL" id="BMVU01000041">
    <property type="protein sequence ID" value="GGX99613.1"/>
    <property type="molecule type" value="Genomic_DNA"/>
</dbReference>
<gene>
    <name evidence="4" type="ORF">GCM10010358_61700</name>
</gene>
<keyword evidence="5" id="KW-1185">Reference proteome</keyword>
<dbReference type="GO" id="GO:0016301">
    <property type="term" value="F:kinase activity"/>
    <property type="evidence" value="ECO:0007669"/>
    <property type="project" value="UniProtKB-KW"/>
</dbReference>
<dbReference type="SUPFAM" id="SSF53613">
    <property type="entry name" value="Ribokinase-like"/>
    <property type="match status" value="1"/>
</dbReference>
<comment type="caution">
    <text evidence="4">The sequence shown here is derived from an EMBL/GenBank/DDBJ whole genome shotgun (WGS) entry which is preliminary data.</text>
</comment>
<feature type="domain" description="Carbohydrate kinase PfkB" evidence="3">
    <location>
        <begin position="5"/>
        <end position="286"/>
    </location>
</feature>
<evidence type="ECO:0000313" key="4">
    <source>
        <dbReference type="EMBL" id="GGX99613.1"/>
    </source>
</evidence>
<sequence>MPDIDVLVVGGVGVDTIANVPRLPLPDSDTIKVPPMHEYVAHTGNGVAMGLHRLGLGVHLVDTIGDDSRGRMIIDHYASAGLPFDHHVHPAGTRRSVNLVDPAGRRLSLYDGRQPAEDAPPADLYRVPMRRARHVHASLVPWSRHALADAVAAGLTTSTDLHSWDGRDSYRHDFAFQADLVFMSAGELDGRVEEVTAEVLDRGRARVVVAMDGGNGSFLRPRGGSLRHVPPVVLPPEQVVDTNGAGDSYVAAFLWAWLEGRPWEVCAAAGSLGGAHAVQTAGTHTSFIGEKELRDALG</sequence>
<dbReference type="RefSeq" id="WP_190193618.1">
    <property type="nucleotide sequence ID" value="NZ_BMVU01000041.1"/>
</dbReference>
<keyword evidence="1" id="KW-0808">Transferase</keyword>
<evidence type="ECO:0000256" key="1">
    <source>
        <dbReference type="ARBA" id="ARBA00022679"/>
    </source>
</evidence>
<dbReference type="AlphaFoldDB" id="A0A918NVE1"/>
<dbReference type="InterPro" id="IPR002173">
    <property type="entry name" value="Carboh/pur_kinase_PfkB_CS"/>
</dbReference>